<proteinExistence type="predicted"/>
<reference evidence="3" key="1">
    <citation type="journal article" date="2015" name="Genome Announc.">
        <title>Draft Genome Sequence of Bacteroidales Strain TBC1, a Novel Isolate from a Methanogenic Wastewater Treatment System.</title>
        <authorList>
            <person name="Tourlousse D.M."/>
            <person name="Matsuura N."/>
            <person name="Sun L."/>
            <person name="Toyonaga M."/>
            <person name="Kuroda K."/>
            <person name="Ohashi A."/>
            <person name="Cruz R."/>
            <person name="Yamaguchi T."/>
            <person name="Sekiguchi Y."/>
        </authorList>
    </citation>
    <scope>NUCLEOTIDE SEQUENCE [LARGE SCALE GENOMIC DNA]</scope>
    <source>
        <strain evidence="3">TBC1</strain>
    </source>
</reference>
<feature type="region of interest" description="Disordered" evidence="1">
    <location>
        <begin position="197"/>
        <end position="228"/>
    </location>
</feature>
<feature type="chain" id="PRO_5006633650" evidence="2">
    <location>
        <begin position="27"/>
        <end position="228"/>
    </location>
</feature>
<keyword evidence="2" id="KW-0732">Signal</keyword>
<dbReference type="InterPro" id="IPR035986">
    <property type="entry name" value="PKD_dom_sf"/>
</dbReference>
<organism evidence="3">
    <name type="scientific">Lentimicrobium saccharophilum</name>
    <dbReference type="NCBI Taxonomy" id="1678841"/>
    <lineage>
        <taxon>Bacteria</taxon>
        <taxon>Pseudomonadati</taxon>
        <taxon>Bacteroidota</taxon>
        <taxon>Bacteroidia</taxon>
        <taxon>Bacteroidales</taxon>
        <taxon>Lentimicrobiaceae</taxon>
        <taxon>Lentimicrobium</taxon>
    </lineage>
</organism>
<evidence type="ECO:0000256" key="1">
    <source>
        <dbReference type="SAM" id="MobiDB-lite"/>
    </source>
</evidence>
<feature type="compositionally biased region" description="Polar residues" evidence="1">
    <location>
        <begin position="198"/>
        <end position="212"/>
    </location>
</feature>
<feature type="signal peptide" evidence="2">
    <location>
        <begin position="1"/>
        <end position="26"/>
    </location>
</feature>
<dbReference type="SUPFAM" id="SSF49299">
    <property type="entry name" value="PKD domain"/>
    <property type="match status" value="1"/>
</dbReference>
<evidence type="ECO:0000313" key="3">
    <source>
        <dbReference type="EMBL" id="GAP45254.1"/>
    </source>
</evidence>
<protein>
    <submittedName>
        <fullName evidence="3">Uncharacterized protein</fullName>
    </submittedName>
</protein>
<dbReference type="RefSeq" id="WP_137305850.1">
    <property type="nucleotide sequence ID" value="NZ_DF968183.1"/>
</dbReference>
<evidence type="ECO:0000313" key="4">
    <source>
        <dbReference type="Proteomes" id="UP000053091"/>
    </source>
</evidence>
<evidence type="ECO:0000256" key="2">
    <source>
        <dbReference type="SAM" id="SignalP"/>
    </source>
</evidence>
<accession>A0A0S7C6L5</accession>
<dbReference type="AlphaFoldDB" id="A0A0S7C6L5"/>
<keyword evidence="4" id="KW-1185">Reference proteome</keyword>
<dbReference type="OrthoDB" id="1122124at2"/>
<sequence>MTAFKHILRLMAAAIALLLTGASASAQSVTVYAGQTFTFEVDVQFAQEENITWEIYDNYTGINMAVVPGNCPVTSAFFPSGNTGSSVPITFLAEGMYMVKITAVNDCPTNNMKFYLVEVLPALPTASLVVNPEEVCRGDEADLLITFTGEAPWSFELEANDGINPPVTTTYNGITDNPFVIVISPTRTTTYTVLSVTDANGTNPDPSNSVTLTVKPRPDGSPIYQYEP</sequence>
<gene>
    <name evidence="3" type="ORF">TBC1_121075</name>
</gene>
<dbReference type="EMBL" id="DF968183">
    <property type="protein sequence ID" value="GAP45254.1"/>
    <property type="molecule type" value="Genomic_DNA"/>
</dbReference>
<dbReference type="Proteomes" id="UP000053091">
    <property type="component" value="Unassembled WGS sequence"/>
</dbReference>
<name>A0A0S7C6L5_9BACT</name>